<dbReference type="Proteomes" id="UP001642540">
    <property type="component" value="Unassembled WGS sequence"/>
</dbReference>
<accession>A0ABP1QXY4</accession>
<gene>
    <name evidence="4" type="ORF">ODALV1_LOCUS14953</name>
</gene>
<organism evidence="4 5">
    <name type="scientific">Orchesella dallaii</name>
    <dbReference type="NCBI Taxonomy" id="48710"/>
    <lineage>
        <taxon>Eukaryota</taxon>
        <taxon>Metazoa</taxon>
        <taxon>Ecdysozoa</taxon>
        <taxon>Arthropoda</taxon>
        <taxon>Hexapoda</taxon>
        <taxon>Collembola</taxon>
        <taxon>Entomobryomorpha</taxon>
        <taxon>Entomobryoidea</taxon>
        <taxon>Orchesellidae</taxon>
        <taxon>Orchesellinae</taxon>
        <taxon>Orchesella</taxon>
    </lineage>
</organism>
<evidence type="ECO:0000313" key="5">
    <source>
        <dbReference type="Proteomes" id="UP001642540"/>
    </source>
</evidence>
<comment type="catalytic activity">
    <reaction evidence="1">
        <text>Cleavage of a beta-linked Asp residue from the N-terminus of a polypeptide.</text>
        <dbReference type="EC" id="3.4.19.5"/>
    </reaction>
</comment>
<comment type="similarity">
    <text evidence="2">Belongs to the Ntn-hydrolase family.</text>
</comment>
<evidence type="ECO:0000256" key="1">
    <source>
        <dbReference type="ARBA" id="ARBA00000306"/>
    </source>
</evidence>
<dbReference type="Pfam" id="PF01112">
    <property type="entry name" value="Asparaginase_2"/>
    <property type="match status" value="1"/>
</dbReference>
<name>A0ABP1QXY4_9HEXA</name>
<reference evidence="4 5" key="1">
    <citation type="submission" date="2024-08" db="EMBL/GenBank/DDBJ databases">
        <authorList>
            <person name="Cucini C."/>
            <person name="Frati F."/>
        </authorList>
    </citation>
    <scope>NUCLEOTIDE SEQUENCE [LARGE SCALE GENOMIC DNA]</scope>
</reference>
<evidence type="ECO:0000256" key="3">
    <source>
        <dbReference type="ARBA" id="ARBA00049366"/>
    </source>
</evidence>
<dbReference type="InterPro" id="IPR029055">
    <property type="entry name" value="Ntn_hydrolases_N"/>
</dbReference>
<dbReference type="Gene3D" id="3.60.20.30">
    <property type="entry name" value="(Glycosyl)asparaginase"/>
    <property type="match status" value="1"/>
</dbReference>
<dbReference type="SUPFAM" id="SSF56235">
    <property type="entry name" value="N-terminal nucleophile aminohydrolases (Ntn hydrolases)"/>
    <property type="match status" value="1"/>
</dbReference>
<evidence type="ECO:0008006" key="6">
    <source>
        <dbReference type="Google" id="ProtNLM"/>
    </source>
</evidence>
<evidence type="ECO:0000256" key="2">
    <source>
        <dbReference type="ARBA" id="ARBA00010872"/>
    </source>
</evidence>
<comment type="caution">
    <text evidence="4">The sequence shown here is derived from an EMBL/GenBank/DDBJ whole genome shotgun (WGS) entry which is preliminary data.</text>
</comment>
<sequence>MDPVVVVHGGAWAIPESMAERSVLGVQEAAKAAWRVLETGGNSIDAVEAAITVLEDDPVFDSGTGAVLTMDGTVELDAIIMEGNSLGAGSVACVERIKNPIQLARKVMEQADHVMLVGKGANMFAEECGIPQVPMEQLVTPEAIESWEFFKKYRCTVQTLFSNRVEELPGSEFVNGHETVGCVVMDKTGLLTAGTSTGGITAKRVGRVGDSPLIGCGAYADNASAAVSCTGHGESISKVCLASLVTEKCRLGIHPNKAIRESLSYMNKRVGGAGGAICIDNKGNIGIGFNTERMAWASKTNVESVYGLDAGERIVF</sequence>
<dbReference type="EMBL" id="CAXLJM020000046">
    <property type="protein sequence ID" value="CAL8111344.1"/>
    <property type="molecule type" value="Genomic_DNA"/>
</dbReference>
<protein>
    <recommendedName>
        <fullName evidence="6">Asparaginase</fullName>
    </recommendedName>
</protein>
<dbReference type="PANTHER" id="PTHR10188:SF43">
    <property type="entry name" value="ASPARAGINASE (EUROFUNG)"/>
    <property type="match status" value="1"/>
</dbReference>
<evidence type="ECO:0000313" key="4">
    <source>
        <dbReference type="EMBL" id="CAL8111344.1"/>
    </source>
</evidence>
<dbReference type="CDD" id="cd04702">
    <property type="entry name" value="ASRGL1_like"/>
    <property type="match status" value="1"/>
</dbReference>
<proteinExistence type="inferred from homology"/>
<dbReference type="PANTHER" id="PTHR10188">
    <property type="entry name" value="L-ASPARAGINASE"/>
    <property type="match status" value="1"/>
</dbReference>
<keyword evidence="5" id="KW-1185">Reference proteome</keyword>
<comment type="catalytic activity">
    <reaction evidence="3">
        <text>L-asparagine + H2O = L-aspartate + NH4(+)</text>
        <dbReference type="Rhea" id="RHEA:21016"/>
        <dbReference type="ChEBI" id="CHEBI:15377"/>
        <dbReference type="ChEBI" id="CHEBI:28938"/>
        <dbReference type="ChEBI" id="CHEBI:29991"/>
        <dbReference type="ChEBI" id="CHEBI:58048"/>
        <dbReference type="EC" id="3.5.1.1"/>
    </reaction>
</comment>
<dbReference type="InterPro" id="IPR000246">
    <property type="entry name" value="Peptidase_T2"/>
</dbReference>
<dbReference type="InterPro" id="IPR033844">
    <property type="entry name" value="ASRGL1_meta"/>
</dbReference>